<dbReference type="Gene3D" id="3.90.550.10">
    <property type="entry name" value="Spore Coat Polysaccharide Biosynthesis Protein SpsA, Chain A"/>
    <property type="match status" value="1"/>
</dbReference>
<proteinExistence type="predicted"/>
<evidence type="ECO:0000256" key="6">
    <source>
        <dbReference type="ARBA" id="ARBA00023136"/>
    </source>
</evidence>
<feature type="domain" description="Glycosyltransferase 2-like" evidence="7">
    <location>
        <begin position="4"/>
        <end position="139"/>
    </location>
</feature>
<reference evidence="8 9" key="1">
    <citation type="journal article" date="2023" name="Access Microbiol">
        <title>The genome of a steinernematid-associated Pseudomonas piscis bacterium encodes the biosynthesis of insect toxins.</title>
        <authorList>
            <person name="Awori R.M."/>
            <person name="Hendre P."/>
            <person name="Amugune N.O."/>
        </authorList>
    </citation>
    <scope>NUCLEOTIDE SEQUENCE [LARGE SCALE GENOMIC DNA]</scope>
    <source>
        <strain evidence="8 9">75</strain>
    </source>
</reference>
<evidence type="ECO:0000313" key="9">
    <source>
        <dbReference type="Proteomes" id="UP001237292"/>
    </source>
</evidence>
<sequence>MIGVVIPAHNEQALLAQCIQAVEQAARHPHLDGEQVRILVVLDACDDDSEALVAAAGIQGLKVDARNVGYARAVGSDYLIAQGARWIACTDADSEVAPDWLVAQLSLGAQMVCGTVQVRDWGELHEGVRQRYAQAYTQADGHRHIHGANLGFCSTTYLRSGGFLPVSAHEDVQLVRTFERLGARICWSQLPRVTTSARLLGRASGGFADYLRQLALEQQTSTAPLADQSSQACGNNLNGA</sequence>
<keyword evidence="2" id="KW-1003">Cell membrane</keyword>
<evidence type="ECO:0000256" key="1">
    <source>
        <dbReference type="ARBA" id="ARBA00004236"/>
    </source>
</evidence>
<evidence type="ECO:0000256" key="2">
    <source>
        <dbReference type="ARBA" id="ARBA00022475"/>
    </source>
</evidence>
<dbReference type="Pfam" id="PF00535">
    <property type="entry name" value="Glycos_transf_2"/>
    <property type="match status" value="1"/>
</dbReference>
<dbReference type="PANTHER" id="PTHR43646:SF2">
    <property type="entry name" value="GLYCOSYLTRANSFERASE 2-LIKE DOMAIN-CONTAINING PROTEIN"/>
    <property type="match status" value="1"/>
</dbReference>
<protein>
    <submittedName>
        <fullName evidence="8">Glycosyltransferase family 2 protein</fullName>
        <ecNumber evidence="8">2.4.-.-</ecNumber>
    </submittedName>
</protein>
<evidence type="ECO:0000256" key="4">
    <source>
        <dbReference type="ARBA" id="ARBA00022676"/>
    </source>
</evidence>
<comment type="subcellular location">
    <subcellularLocation>
        <location evidence="1">Cell membrane</location>
    </subcellularLocation>
</comment>
<evidence type="ECO:0000256" key="3">
    <source>
        <dbReference type="ARBA" id="ARBA00022519"/>
    </source>
</evidence>
<dbReference type="GO" id="GO:0016757">
    <property type="term" value="F:glycosyltransferase activity"/>
    <property type="evidence" value="ECO:0007669"/>
    <property type="project" value="UniProtKB-KW"/>
</dbReference>
<keyword evidence="4 8" id="KW-0328">Glycosyltransferase</keyword>
<dbReference type="InterPro" id="IPR029044">
    <property type="entry name" value="Nucleotide-diphossugar_trans"/>
</dbReference>
<dbReference type="InterPro" id="IPR001173">
    <property type="entry name" value="Glyco_trans_2-like"/>
</dbReference>
<dbReference type="RefSeq" id="WP_103325941.1">
    <property type="nucleotide sequence ID" value="NZ_CP133164.1"/>
</dbReference>
<evidence type="ECO:0000313" key="8">
    <source>
        <dbReference type="EMBL" id="WMN20697.1"/>
    </source>
</evidence>
<evidence type="ECO:0000256" key="5">
    <source>
        <dbReference type="ARBA" id="ARBA00022679"/>
    </source>
</evidence>
<dbReference type="Proteomes" id="UP001237292">
    <property type="component" value="Chromosome"/>
</dbReference>
<keyword evidence="5 8" id="KW-0808">Transferase</keyword>
<dbReference type="EC" id="2.4.-.-" evidence="8"/>
<keyword evidence="9" id="KW-1185">Reference proteome</keyword>
<keyword evidence="3" id="KW-0997">Cell inner membrane</keyword>
<evidence type="ECO:0000259" key="7">
    <source>
        <dbReference type="Pfam" id="PF00535"/>
    </source>
</evidence>
<dbReference type="EMBL" id="CP133164">
    <property type="protein sequence ID" value="WMN20697.1"/>
    <property type="molecule type" value="Genomic_DNA"/>
</dbReference>
<dbReference type="SUPFAM" id="SSF53448">
    <property type="entry name" value="Nucleotide-diphospho-sugar transferases"/>
    <property type="match status" value="1"/>
</dbReference>
<name>A0ABY9NQZ7_9PSED</name>
<gene>
    <name evidence="8" type="ORF">QL104_15255</name>
</gene>
<keyword evidence="6" id="KW-0472">Membrane</keyword>
<organism evidence="8 9">
    <name type="scientific">Pseudomonas piscis</name>
    <dbReference type="NCBI Taxonomy" id="2614538"/>
    <lineage>
        <taxon>Bacteria</taxon>
        <taxon>Pseudomonadati</taxon>
        <taxon>Pseudomonadota</taxon>
        <taxon>Gammaproteobacteria</taxon>
        <taxon>Pseudomonadales</taxon>
        <taxon>Pseudomonadaceae</taxon>
        <taxon>Pseudomonas</taxon>
    </lineage>
</organism>
<accession>A0ABY9NQZ7</accession>
<dbReference type="PANTHER" id="PTHR43646">
    <property type="entry name" value="GLYCOSYLTRANSFERASE"/>
    <property type="match status" value="1"/>
</dbReference>